<evidence type="ECO:0000259" key="3">
    <source>
        <dbReference type="SMART" id="SM00822"/>
    </source>
</evidence>
<proteinExistence type="inferred from homology"/>
<feature type="domain" description="Ketoreductase" evidence="3">
    <location>
        <begin position="9"/>
        <end position="171"/>
    </location>
</feature>
<dbReference type="InterPro" id="IPR002347">
    <property type="entry name" value="SDR_fam"/>
</dbReference>
<evidence type="ECO:0000313" key="5">
    <source>
        <dbReference type="Proteomes" id="UP001597337"/>
    </source>
</evidence>
<dbReference type="SMART" id="SM00822">
    <property type="entry name" value="PKS_KR"/>
    <property type="match status" value="1"/>
</dbReference>
<dbReference type="SUPFAM" id="SSF51735">
    <property type="entry name" value="NAD(P)-binding Rossmann-fold domains"/>
    <property type="match status" value="1"/>
</dbReference>
<name>A0ABW4Y6U1_9GAMM</name>
<dbReference type="PRINTS" id="PR00081">
    <property type="entry name" value="GDHRDH"/>
</dbReference>
<dbReference type="PANTHER" id="PTHR43477:SF1">
    <property type="entry name" value="DIHYDROANTICAPSIN 7-DEHYDROGENASE"/>
    <property type="match status" value="1"/>
</dbReference>
<dbReference type="InterPro" id="IPR057326">
    <property type="entry name" value="KR_dom"/>
</dbReference>
<protein>
    <submittedName>
        <fullName evidence="4">SDR family oxidoreductase</fullName>
    </submittedName>
</protein>
<sequence>MIESTLKQATVLVVGGSSGIGLAVARLARREGARVVVASRGAPERMAALPSPLDSIEAHAFDILAPADHVRLFETLGAFDHLVVAVRPDMRSGAFLEIAVDEAKSAFETKFWGLCRLIQAAHPYLRASGSITLTSGIAGEKIYAGASTMALINSATETLCRTLAVELAPVRVNCVSPGFVAPKPARLEEEADRFPLKRLASVEEVASAYLWLMANPYATGTVSVVDGGARLI</sequence>
<accession>A0ABW4Y6U1</accession>
<dbReference type="Gene3D" id="3.40.50.720">
    <property type="entry name" value="NAD(P)-binding Rossmann-like Domain"/>
    <property type="match status" value="1"/>
</dbReference>
<evidence type="ECO:0000313" key="4">
    <source>
        <dbReference type="EMBL" id="MFD2111892.1"/>
    </source>
</evidence>
<dbReference type="InterPro" id="IPR036291">
    <property type="entry name" value="NAD(P)-bd_dom_sf"/>
</dbReference>
<keyword evidence="5" id="KW-1185">Reference proteome</keyword>
<dbReference type="PANTHER" id="PTHR43477">
    <property type="entry name" value="DIHYDROANTICAPSIN 7-DEHYDROGENASE"/>
    <property type="match status" value="1"/>
</dbReference>
<comment type="caution">
    <text evidence="4">The sequence shown here is derived from an EMBL/GenBank/DDBJ whole genome shotgun (WGS) entry which is preliminary data.</text>
</comment>
<comment type="similarity">
    <text evidence="1">Belongs to the short-chain dehydrogenases/reductases (SDR) family.</text>
</comment>
<organism evidence="4 5">
    <name type="scientific">Thiorhodococcus fuscus</name>
    <dbReference type="NCBI Taxonomy" id="527200"/>
    <lineage>
        <taxon>Bacteria</taxon>
        <taxon>Pseudomonadati</taxon>
        <taxon>Pseudomonadota</taxon>
        <taxon>Gammaproteobacteria</taxon>
        <taxon>Chromatiales</taxon>
        <taxon>Chromatiaceae</taxon>
        <taxon>Thiorhodococcus</taxon>
    </lineage>
</organism>
<dbReference type="InterPro" id="IPR051122">
    <property type="entry name" value="SDR_DHRS6-like"/>
</dbReference>
<dbReference type="Proteomes" id="UP001597337">
    <property type="component" value="Unassembled WGS sequence"/>
</dbReference>
<dbReference type="RefSeq" id="WP_386025698.1">
    <property type="nucleotide sequence ID" value="NZ_JBHUHX010000016.1"/>
</dbReference>
<keyword evidence="2" id="KW-0560">Oxidoreductase</keyword>
<dbReference type="Pfam" id="PF13561">
    <property type="entry name" value="adh_short_C2"/>
    <property type="match status" value="1"/>
</dbReference>
<reference evidence="5" key="1">
    <citation type="journal article" date="2019" name="Int. J. Syst. Evol. Microbiol.">
        <title>The Global Catalogue of Microorganisms (GCM) 10K type strain sequencing project: providing services to taxonomists for standard genome sequencing and annotation.</title>
        <authorList>
            <consortium name="The Broad Institute Genomics Platform"/>
            <consortium name="The Broad Institute Genome Sequencing Center for Infectious Disease"/>
            <person name="Wu L."/>
            <person name="Ma J."/>
        </authorList>
    </citation>
    <scope>NUCLEOTIDE SEQUENCE [LARGE SCALE GENOMIC DNA]</scope>
    <source>
        <strain evidence="5">KACC 12597</strain>
    </source>
</reference>
<evidence type="ECO:0000256" key="2">
    <source>
        <dbReference type="ARBA" id="ARBA00023002"/>
    </source>
</evidence>
<gene>
    <name evidence="4" type="ORF">ACFSJC_08580</name>
</gene>
<evidence type="ECO:0000256" key="1">
    <source>
        <dbReference type="ARBA" id="ARBA00006484"/>
    </source>
</evidence>
<dbReference type="EMBL" id="JBHUHX010000016">
    <property type="protein sequence ID" value="MFD2111892.1"/>
    <property type="molecule type" value="Genomic_DNA"/>
</dbReference>